<evidence type="ECO:0000313" key="3">
    <source>
        <dbReference type="EMBL" id="AEH51899.1"/>
    </source>
</evidence>
<dbReference type="InterPro" id="IPR051610">
    <property type="entry name" value="GPI/OXD"/>
</dbReference>
<dbReference type="STRING" id="688269.Theth_1857"/>
<reference evidence="3 4" key="1">
    <citation type="submission" date="2010-11" db="EMBL/GenBank/DDBJ databases">
        <title>The complete genome of Thermotoga thermarum DSM 5069.</title>
        <authorList>
            <consortium name="US DOE Joint Genome Institute (JGI-PGF)"/>
            <person name="Lucas S."/>
            <person name="Copeland A."/>
            <person name="Lapidus A."/>
            <person name="Bruce D."/>
            <person name="Goodwin L."/>
            <person name="Pitluck S."/>
            <person name="Kyrpides N."/>
            <person name="Mavromatis K."/>
            <person name="Ivanova N."/>
            <person name="Zeytun A."/>
            <person name="Brettin T."/>
            <person name="Detter J.C."/>
            <person name="Tapia R."/>
            <person name="Han C."/>
            <person name="Land M."/>
            <person name="Hauser L."/>
            <person name="Markowitz V."/>
            <person name="Cheng J.-F."/>
            <person name="Hugenholtz P."/>
            <person name="Woyke T."/>
            <person name="Wu D."/>
            <person name="Spring S."/>
            <person name="Schroeder M."/>
            <person name="Brambilla E."/>
            <person name="Klenk H.-P."/>
            <person name="Eisen J.A."/>
        </authorList>
    </citation>
    <scope>NUCLEOTIDE SEQUENCE [LARGE SCALE GENOMIC DNA]</scope>
    <source>
        <strain evidence="3 4">DSM 5069</strain>
    </source>
</reference>
<keyword evidence="4" id="KW-1185">Reference proteome</keyword>
<dbReference type="PANTHER" id="PTHR35848:SF6">
    <property type="entry name" value="CUPIN TYPE-2 DOMAIN-CONTAINING PROTEIN"/>
    <property type="match status" value="1"/>
</dbReference>
<dbReference type="Gene3D" id="2.60.120.10">
    <property type="entry name" value="Jelly Rolls"/>
    <property type="match status" value="1"/>
</dbReference>
<dbReference type="Proteomes" id="UP000006804">
    <property type="component" value="Chromosome"/>
</dbReference>
<name>F7YWC1_9THEM</name>
<proteinExistence type="predicted"/>
<organism evidence="3 4">
    <name type="scientific">Pseudothermotoga thermarum DSM 5069</name>
    <dbReference type="NCBI Taxonomy" id="688269"/>
    <lineage>
        <taxon>Bacteria</taxon>
        <taxon>Thermotogati</taxon>
        <taxon>Thermotogota</taxon>
        <taxon>Thermotogae</taxon>
        <taxon>Thermotogales</taxon>
        <taxon>Thermotogaceae</taxon>
        <taxon>Pseudothermotoga</taxon>
    </lineage>
</organism>
<dbReference type="SUPFAM" id="SSF51182">
    <property type="entry name" value="RmlC-like cupins"/>
    <property type="match status" value="1"/>
</dbReference>
<dbReference type="Pfam" id="PF07883">
    <property type="entry name" value="Cupin_2"/>
    <property type="match status" value="1"/>
</dbReference>
<accession>F7YWC1</accession>
<dbReference type="RefSeq" id="WP_013933107.1">
    <property type="nucleotide sequence ID" value="NC_015707.1"/>
</dbReference>
<dbReference type="AlphaFoldDB" id="F7YWC1"/>
<dbReference type="InterPro" id="IPR011051">
    <property type="entry name" value="RmlC_Cupin_sf"/>
</dbReference>
<keyword evidence="1" id="KW-0479">Metal-binding</keyword>
<evidence type="ECO:0000256" key="1">
    <source>
        <dbReference type="ARBA" id="ARBA00022723"/>
    </source>
</evidence>
<dbReference type="PANTHER" id="PTHR35848">
    <property type="entry name" value="OXALATE-BINDING PROTEIN"/>
    <property type="match status" value="1"/>
</dbReference>
<protein>
    <submittedName>
        <fullName evidence="3">Cupin 2 conserved barrel domain protein</fullName>
    </submittedName>
</protein>
<feature type="domain" description="Cupin type-2" evidence="2">
    <location>
        <begin position="44"/>
        <end position="112"/>
    </location>
</feature>
<evidence type="ECO:0000259" key="2">
    <source>
        <dbReference type="Pfam" id="PF07883"/>
    </source>
</evidence>
<gene>
    <name evidence="3" type="ORF">Theth_1857</name>
</gene>
<sequence>MVIKPEEMKVDLIENMRGGKGKVEIQHLVDKQLLEGKARLFAKLTVKPNSSVGFHKHENEFEIFYILSGKGLFHEDDKTIPIQAGDVCLTQSGHSHSIENTSETEDLVFLAVIFLL</sequence>
<dbReference type="PATRIC" id="fig|688269.3.peg.1912"/>
<dbReference type="EMBL" id="CP002351">
    <property type="protein sequence ID" value="AEH51899.1"/>
    <property type="molecule type" value="Genomic_DNA"/>
</dbReference>
<dbReference type="eggNOG" id="COG0662">
    <property type="taxonomic scope" value="Bacteria"/>
</dbReference>
<evidence type="ECO:0000313" key="4">
    <source>
        <dbReference type="Proteomes" id="UP000006804"/>
    </source>
</evidence>
<dbReference type="HOGENOM" id="CLU_116722_3_1_0"/>
<dbReference type="CDD" id="cd02221">
    <property type="entry name" value="cupin_TM1287-like"/>
    <property type="match status" value="1"/>
</dbReference>
<dbReference type="OrthoDB" id="9797047at2"/>
<dbReference type="KEGG" id="tta:Theth_1857"/>
<dbReference type="InterPro" id="IPR014710">
    <property type="entry name" value="RmlC-like_jellyroll"/>
</dbReference>
<dbReference type="GO" id="GO:0046872">
    <property type="term" value="F:metal ion binding"/>
    <property type="evidence" value="ECO:0007669"/>
    <property type="project" value="UniProtKB-KW"/>
</dbReference>
<dbReference type="InterPro" id="IPR013096">
    <property type="entry name" value="Cupin_2"/>
</dbReference>